<dbReference type="EMBL" id="CAJVPL010012632">
    <property type="protein sequence ID" value="CAG8686887.1"/>
    <property type="molecule type" value="Genomic_DNA"/>
</dbReference>
<protein>
    <submittedName>
        <fullName evidence="1">2292_t:CDS:1</fullName>
    </submittedName>
</protein>
<dbReference type="AlphaFoldDB" id="A0A9N9EP34"/>
<feature type="non-terminal residue" evidence="1">
    <location>
        <position position="54"/>
    </location>
</feature>
<proteinExistence type="predicted"/>
<sequence length="54" mass="5758">GLALRSPSMVIFLKYRNVSFTLSTVVDTYSVGTGSSVSGVLDAPVLPTIYFTDN</sequence>
<reference evidence="1" key="1">
    <citation type="submission" date="2021-06" db="EMBL/GenBank/DDBJ databases">
        <authorList>
            <person name="Kallberg Y."/>
            <person name="Tangrot J."/>
            <person name="Rosling A."/>
        </authorList>
    </citation>
    <scope>NUCLEOTIDE SEQUENCE</scope>
    <source>
        <strain evidence="1">MT106</strain>
    </source>
</reference>
<evidence type="ECO:0000313" key="2">
    <source>
        <dbReference type="Proteomes" id="UP000789831"/>
    </source>
</evidence>
<name>A0A9N9EP34_9GLOM</name>
<dbReference type="Proteomes" id="UP000789831">
    <property type="component" value="Unassembled WGS sequence"/>
</dbReference>
<keyword evidence="2" id="KW-1185">Reference proteome</keyword>
<organism evidence="1 2">
    <name type="scientific">Ambispora gerdemannii</name>
    <dbReference type="NCBI Taxonomy" id="144530"/>
    <lineage>
        <taxon>Eukaryota</taxon>
        <taxon>Fungi</taxon>
        <taxon>Fungi incertae sedis</taxon>
        <taxon>Mucoromycota</taxon>
        <taxon>Glomeromycotina</taxon>
        <taxon>Glomeromycetes</taxon>
        <taxon>Archaeosporales</taxon>
        <taxon>Ambisporaceae</taxon>
        <taxon>Ambispora</taxon>
    </lineage>
</organism>
<accession>A0A9N9EP34</accession>
<gene>
    <name evidence="1" type="ORF">AGERDE_LOCUS12942</name>
</gene>
<evidence type="ECO:0000313" key="1">
    <source>
        <dbReference type="EMBL" id="CAG8686887.1"/>
    </source>
</evidence>
<comment type="caution">
    <text evidence="1">The sequence shown here is derived from an EMBL/GenBank/DDBJ whole genome shotgun (WGS) entry which is preliminary data.</text>
</comment>